<evidence type="ECO:0000313" key="1">
    <source>
        <dbReference type="EMBL" id="AAP96419.1"/>
    </source>
</evidence>
<reference evidence="2" key="1">
    <citation type="submission" date="2003-06" db="EMBL/GenBank/DDBJ databases">
        <title>The complete genome sequence of Haemophilus ducreyi.</title>
        <authorList>
            <person name="Munson R.S. Jr."/>
            <person name="Ray W.C."/>
            <person name="Mahairas G."/>
            <person name="Sabo P."/>
            <person name="Mungur R."/>
            <person name="Johnson L."/>
            <person name="Nguyen D."/>
            <person name="Wang J."/>
            <person name="Forst C."/>
            <person name="Hood L."/>
        </authorList>
    </citation>
    <scope>NUCLEOTIDE SEQUENCE [LARGE SCALE GENOMIC DNA]</scope>
    <source>
        <strain evidence="2">35000HP / ATCC 700724</strain>
    </source>
</reference>
<keyword evidence="2" id="KW-1185">Reference proteome</keyword>
<organism evidence="1 2">
    <name type="scientific">Haemophilus ducreyi (strain 35000HP / ATCC 700724)</name>
    <dbReference type="NCBI Taxonomy" id="233412"/>
    <lineage>
        <taxon>Bacteria</taxon>
        <taxon>Pseudomonadati</taxon>
        <taxon>Pseudomonadota</taxon>
        <taxon>Gammaproteobacteria</taxon>
        <taxon>Pasteurellales</taxon>
        <taxon>Pasteurellaceae</taxon>
        <taxon>Haemophilus</taxon>
    </lineage>
</organism>
<gene>
    <name evidence="1" type="ordered locus">HD_1645</name>
</gene>
<proteinExistence type="predicted"/>
<dbReference type="EMBL" id="AE017143">
    <property type="protein sequence ID" value="AAP96419.1"/>
    <property type="molecule type" value="Genomic_DNA"/>
</dbReference>
<protein>
    <submittedName>
        <fullName evidence="1">Uncharacterized protein</fullName>
    </submittedName>
</protein>
<accession>Q7VL40</accession>
<evidence type="ECO:0000313" key="2">
    <source>
        <dbReference type="Proteomes" id="UP000001022"/>
    </source>
</evidence>
<dbReference type="Proteomes" id="UP000001022">
    <property type="component" value="Chromosome"/>
</dbReference>
<dbReference type="AlphaFoldDB" id="Q7VL40"/>
<dbReference type="HOGENOM" id="CLU_3328517_0_0_6"/>
<name>Q7VL40_HAEDU</name>
<sequence>MRIKAFCSNSFHISFHFNKRLNIAKILQNSSQNSALVF</sequence>
<dbReference type="KEGG" id="hdu:HD_1645"/>